<dbReference type="STRING" id="1544416.Cocul_00976"/>
<comment type="caution">
    <text evidence="2">The sequence shown here is derived from an EMBL/GenBank/DDBJ whole genome shotgun (WGS) entry which is preliminary data.</text>
</comment>
<dbReference type="RefSeq" id="WP_055122166.1">
    <property type="nucleotide sequence ID" value="NZ_LKST01000002.1"/>
</dbReference>
<evidence type="ECO:0000313" key="3">
    <source>
        <dbReference type="Proteomes" id="UP000050517"/>
    </source>
</evidence>
<keyword evidence="3" id="KW-1185">Reference proteome</keyword>
<name>A0A0Q0U8Z2_9CORY</name>
<feature type="region of interest" description="Disordered" evidence="1">
    <location>
        <begin position="201"/>
        <end position="223"/>
    </location>
</feature>
<dbReference type="OrthoDB" id="3350465at2"/>
<sequence>MSMRAILPVKLSLTEGDYYTLWAPEWREHGAKWQGFLGAGEKLYFFESPAAMLAFLESGTPHDLLDHPRWQAFAELPDHRVEPTEREYFDIIGMPATLAERPSYDHVSSVAATVRVARALAEVGGAQEATAFFASHSILGNLERGIEHYRGEHGEQEWSGVGRVVLHNWQRVVRDLDGIFEVLHPEDGAVADAQKRVEAAASAAAESRRQEEEREKEATQAADPYDSTAWAAAGIDPIKVSIDGSTLYTLRTYLRGAPVFLGRYGEIFTFNNRKALVRWIISNDTHDLATVSTWEDVVSAANSGELKVTVHADNVYSFTGMERAIGKSVDAVDTAQMARCYELLADAADWAGDDSLNSFFLAHPRMQDYISYMLGSSETVGYVPSAPFTQHANDWKEMEQMLVKRFSRT</sequence>
<evidence type="ECO:0000313" key="2">
    <source>
        <dbReference type="EMBL" id="KQB84179.1"/>
    </source>
</evidence>
<gene>
    <name evidence="2" type="ORF">Cocul_00976</name>
</gene>
<accession>A0A0Q0U8Z2</accession>
<organism evidence="2 3">
    <name type="scientific">Corynebacterium oculi</name>
    <dbReference type="NCBI Taxonomy" id="1544416"/>
    <lineage>
        <taxon>Bacteria</taxon>
        <taxon>Bacillati</taxon>
        <taxon>Actinomycetota</taxon>
        <taxon>Actinomycetes</taxon>
        <taxon>Mycobacteriales</taxon>
        <taxon>Corynebacteriaceae</taxon>
        <taxon>Corynebacterium</taxon>
    </lineage>
</organism>
<reference evidence="2 3" key="1">
    <citation type="submission" date="2015-10" db="EMBL/GenBank/DDBJ databases">
        <title>Corynebacteirum lowii and Corynebacterium oculi species nova, derived from human clinical disease and and emended description of Corynebacterium mastiditis.</title>
        <authorList>
            <person name="Bernard K."/>
            <person name="Pacheco A.L."/>
            <person name="Mcdougall C."/>
            <person name="Burtx T."/>
            <person name="Weibe D."/>
            <person name="Tyler S."/>
            <person name="Olson A.B."/>
            <person name="Cnockaert M."/>
            <person name="Eguchi H."/>
            <person name="Kuwahara T."/>
            <person name="Nakayama-Imaohji H."/>
            <person name="Boudewijins M."/>
            <person name="Van Hoecke F."/>
            <person name="Bernier A.-M."/>
            <person name="Vandamme P."/>
        </authorList>
    </citation>
    <scope>NUCLEOTIDE SEQUENCE [LARGE SCALE GENOMIC DNA]</scope>
    <source>
        <strain evidence="2 3">NML 130210</strain>
    </source>
</reference>
<dbReference type="Proteomes" id="UP000050517">
    <property type="component" value="Unassembled WGS sequence"/>
</dbReference>
<dbReference type="AlphaFoldDB" id="A0A0Q0U8Z2"/>
<proteinExistence type="predicted"/>
<evidence type="ECO:0000256" key="1">
    <source>
        <dbReference type="SAM" id="MobiDB-lite"/>
    </source>
</evidence>
<protein>
    <submittedName>
        <fullName evidence="2">Uncharacterized protein</fullName>
    </submittedName>
</protein>
<dbReference type="EMBL" id="LKST01000002">
    <property type="protein sequence ID" value="KQB84179.1"/>
    <property type="molecule type" value="Genomic_DNA"/>
</dbReference>
<dbReference type="PATRIC" id="fig|1544416.3.peg.980"/>
<feature type="compositionally biased region" description="Basic and acidic residues" evidence="1">
    <location>
        <begin position="206"/>
        <end position="218"/>
    </location>
</feature>